<evidence type="ECO:0008006" key="3">
    <source>
        <dbReference type="Google" id="ProtNLM"/>
    </source>
</evidence>
<organism evidence="1 2">
    <name type="scientific">Citrobacter amalonaticus</name>
    <dbReference type="NCBI Taxonomy" id="35703"/>
    <lineage>
        <taxon>Bacteria</taxon>
        <taxon>Pseudomonadati</taxon>
        <taxon>Pseudomonadota</taxon>
        <taxon>Gammaproteobacteria</taxon>
        <taxon>Enterobacterales</taxon>
        <taxon>Enterobacteriaceae</taxon>
        <taxon>Citrobacter</taxon>
    </lineage>
</organism>
<dbReference type="InterPro" id="IPR037042">
    <property type="entry name" value="YdaT-like_sf"/>
</dbReference>
<accession>A0AAX2BQ67</accession>
<protein>
    <recommendedName>
        <fullName evidence="3">Bacterial toxin YdaT domain-containing protein</fullName>
    </recommendedName>
</protein>
<dbReference type="InterPro" id="IPR009364">
    <property type="entry name" value="YdaT-like"/>
</dbReference>
<proteinExistence type="predicted"/>
<dbReference type="Gene3D" id="1.10.3600.10">
    <property type="entry name" value="Putative bacterial toxin ydaT"/>
    <property type="match status" value="1"/>
</dbReference>
<dbReference type="EMBL" id="LT556085">
    <property type="protein sequence ID" value="SBA34226.1"/>
    <property type="molecule type" value="Genomic_DNA"/>
</dbReference>
<sequence length="180" mass="20242">MHSISFQQNTGFPPAAMINRNHQHQADKHDQIRAAVRAWSASLDNQDVVAGIIVEEWERQGGTSLDFPDELSRQRQKLFRWLDSDTAYARENIRQLTPAILAVLPLEFRGRLIGQDCFMTRYAAMEKEISEAKQAVMLNAPQHQLVKEVREGIEHLLNMLPGEAVVQVLSGIAAMAPGVM</sequence>
<name>A0AAX2BQ67_CITAM</name>
<gene>
    <name evidence="1" type="ORF">CITRO92_4740</name>
</gene>
<dbReference type="Pfam" id="PF06254">
    <property type="entry name" value="YdaT_toxin"/>
    <property type="match status" value="1"/>
</dbReference>
<dbReference type="Proteomes" id="UP000245995">
    <property type="component" value="Chromosome CITRO92"/>
</dbReference>
<dbReference type="AlphaFoldDB" id="A0AAX2BQ67"/>
<dbReference type="RefSeq" id="WP_231912867.1">
    <property type="nucleotide sequence ID" value="NZ_LT556085.1"/>
</dbReference>
<reference evidence="1 2" key="1">
    <citation type="submission" date="2016-04" db="EMBL/GenBank/DDBJ databases">
        <authorList>
            <person name="Regsiter A."/>
            <person name="William W."/>
        </authorList>
    </citation>
    <scope>NUCLEOTIDE SEQUENCE [LARGE SCALE GENOMIC DNA]</scope>
    <source>
        <strain evidence="1 2">92</strain>
    </source>
</reference>
<evidence type="ECO:0000313" key="1">
    <source>
        <dbReference type="EMBL" id="SBA34226.1"/>
    </source>
</evidence>
<evidence type="ECO:0000313" key="2">
    <source>
        <dbReference type="Proteomes" id="UP000245995"/>
    </source>
</evidence>